<dbReference type="InParanoid" id="A0A401G7H7"/>
<feature type="compositionally biased region" description="Polar residues" evidence="1">
    <location>
        <begin position="34"/>
        <end position="44"/>
    </location>
</feature>
<reference evidence="2 3" key="1">
    <citation type="journal article" date="2018" name="Sci. Rep.">
        <title>Genome sequence of the cauliflower mushroom Sparassis crispa (Hanabiratake) and its association with beneficial usage.</title>
        <authorList>
            <person name="Kiyama R."/>
            <person name="Furutani Y."/>
            <person name="Kawaguchi K."/>
            <person name="Nakanishi T."/>
        </authorList>
    </citation>
    <scope>NUCLEOTIDE SEQUENCE [LARGE SCALE GENOMIC DNA]</scope>
</reference>
<dbReference type="RefSeq" id="XP_027609035.1">
    <property type="nucleotide sequence ID" value="XM_027753234.1"/>
</dbReference>
<feature type="region of interest" description="Disordered" evidence="1">
    <location>
        <begin position="1"/>
        <end position="83"/>
    </location>
</feature>
<keyword evidence="3" id="KW-1185">Reference proteome</keyword>
<dbReference type="GeneID" id="38775039"/>
<proteinExistence type="predicted"/>
<gene>
    <name evidence="2" type="ORF">SCP_0110040</name>
</gene>
<dbReference type="EMBL" id="BFAD01000001">
    <property type="protein sequence ID" value="GBE78122.1"/>
    <property type="molecule type" value="Genomic_DNA"/>
</dbReference>
<organism evidence="2 3">
    <name type="scientific">Sparassis crispa</name>
    <dbReference type="NCBI Taxonomy" id="139825"/>
    <lineage>
        <taxon>Eukaryota</taxon>
        <taxon>Fungi</taxon>
        <taxon>Dikarya</taxon>
        <taxon>Basidiomycota</taxon>
        <taxon>Agaricomycotina</taxon>
        <taxon>Agaricomycetes</taxon>
        <taxon>Polyporales</taxon>
        <taxon>Sparassidaceae</taxon>
        <taxon>Sparassis</taxon>
    </lineage>
</organism>
<protein>
    <submittedName>
        <fullName evidence="2">Uncharacterized protein</fullName>
    </submittedName>
</protein>
<accession>A0A401G7H7</accession>
<evidence type="ECO:0000313" key="2">
    <source>
        <dbReference type="EMBL" id="GBE78122.1"/>
    </source>
</evidence>
<dbReference type="AlphaFoldDB" id="A0A401G7H7"/>
<evidence type="ECO:0000313" key="3">
    <source>
        <dbReference type="Proteomes" id="UP000287166"/>
    </source>
</evidence>
<evidence type="ECO:0000256" key="1">
    <source>
        <dbReference type="SAM" id="MobiDB-lite"/>
    </source>
</evidence>
<dbReference type="Proteomes" id="UP000287166">
    <property type="component" value="Unassembled WGS sequence"/>
</dbReference>
<dbReference type="STRING" id="139825.A0A401G7H7"/>
<dbReference type="OrthoDB" id="3255301at2759"/>
<name>A0A401G7H7_9APHY</name>
<comment type="caution">
    <text evidence="2">The sequence shown here is derived from an EMBL/GenBank/DDBJ whole genome shotgun (WGS) entry which is preliminary data.</text>
</comment>
<sequence>MAVMTMSAGPSTFKPGPMRPHVSSPLAATGAVRPQSTRKISNTPAFPVSRPLRPFPSIASSLSGGAHRSSGAPGKKPIKIIEPPPDFKGAFVLNLTQAELSRQD</sequence>